<organism evidence="3 4">
    <name type="scientific">Microlunatus elymi</name>
    <dbReference type="NCBI Taxonomy" id="2596828"/>
    <lineage>
        <taxon>Bacteria</taxon>
        <taxon>Bacillati</taxon>
        <taxon>Actinomycetota</taxon>
        <taxon>Actinomycetes</taxon>
        <taxon>Propionibacteriales</taxon>
        <taxon>Propionibacteriaceae</taxon>
        <taxon>Microlunatus</taxon>
    </lineage>
</organism>
<keyword evidence="1" id="KW-1133">Transmembrane helix</keyword>
<feature type="domain" description="LssY-like C-terminal" evidence="2">
    <location>
        <begin position="84"/>
        <end position="273"/>
    </location>
</feature>
<feature type="transmembrane region" description="Helical" evidence="1">
    <location>
        <begin position="316"/>
        <end position="337"/>
    </location>
</feature>
<evidence type="ECO:0000259" key="2">
    <source>
        <dbReference type="Pfam" id="PF14067"/>
    </source>
</evidence>
<keyword evidence="1" id="KW-0472">Membrane</keyword>
<feature type="transmembrane region" description="Helical" evidence="1">
    <location>
        <begin position="357"/>
        <end position="375"/>
    </location>
</feature>
<feature type="transmembrane region" description="Helical" evidence="1">
    <location>
        <begin position="406"/>
        <end position="427"/>
    </location>
</feature>
<proteinExistence type="predicted"/>
<dbReference type="AlphaFoldDB" id="A0A516Q5T5"/>
<dbReference type="RefSeq" id="WP_143988785.1">
    <property type="nucleotide sequence ID" value="NZ_CP041692.1"/>
</dbReference>
<feature type="transmembrane region" description="Helical" evidence="1">
    <location>
        <begin position="53"/>
        <end position="73"/>
    </location>
</feature>
<evidence type="ECO:0000256" key="1">
    <source>
        <dbReference type="SAM" id="Phobius"/>
    </source>
</evidence>
<keyword evidence="1" id="KW-0812">Transmembrane</keyword>
<feature type="transmembrane region" description="Helical" evidence="1">
    <location>
        <begin position="382"/>
        <end position="400"/>
    </location>
</feature>
<dbReference type="Pfam" id="PF14067">
    <property type="entry name" value="LssY_C"/>
    <property type="match status" value="1"/>
</dbReference>
<gene>
    <name evidence="3" type="ORF">FOE78_13075</name>
</gene>
<evidence type="ECO:0000313" key="4">
    <source>
        <dbReference type="Proteomes" id="UP000319263"/>
    </source>
</evidence>
<dbReference type="InterPro" id="IPR025902">
    <property type="entry name" value="LssY-like-C_dom"/>
</dbReference>
<protein>
    <recommendedName>
        <fullName evidence="2">LssY-like C-terminal domain-containing protein</fullName>
    </recommendedName>
</protein>
<reference evidence="3 4" key="1">
    <citation type="submission" date="2019-07" db="EMBL/GenBank/DDBJ databases">
        <title>Microlunatus dokdonensis sp. nov. isolated from the rhizospheric soil of the wild plant Elymus tsukushiensis.</title>
        <authorList>
            <person name="Ghim S.-Y."/>
            <person name="Hwang Y.-J."/>
            <person name="Son J.-S."/>
            <person name="Shin J.-H."/>
        </authorList>
    </citation>
    <scope>NUCLEOTIDE SEQUENCE [LARGE SCALE GENOMIC DNA]</scope>
    <source>
        <strain evidence="3 4">KUDC0627</strain>
    </source>
</reference>
<dbReference type="OrthoDB" id="3725455at2"/>
<accession>A0A516Q5T5</accession>
<keyword evidence="4" id="KW-1185">Reference proteome</keyword>
<dbReference type="Proteomes" id="UP000319263">
    <property type="component" value="Chromosome"/>
</dbReference>
<dbReference type="EMBL" id="CP041692">
    <property type="protein sequence ID" value="QDP98784.1"/>
    <property type="molecule type" value="Genomic_DNA"/>
</dbReference>
<evidence type="ECO:0000313" key="3">
    <source>
        <dbReference type="EMBL" id="QDP98784.1"/>
    </source>
</evidence>
<sequence>MSEEEVRHRTLRLPKRIRVRVPEAGPIDQFFFIVAGIAAIWLTIYLLRESFHWHWANWLLLIVFWGMAAYLTLPRMHRILSDIYVPNYFIGRTRTSDGLLGDPINIAFRGDEQQLHQSMHKAGWTLADELTLESAWEIVKATLSRRSYRAAPVSPLLLFGRQQDFAYQQEVDGSPGKRHHVRFWRCPDGWMLPGGHRVDWLAAATYDRAIGFSLFTMQVTHKIDADIDVERDYVTASITKTVPGSDIDLLKDFTTGYHSRNGGGDSIHTDGDLPVVELPDADDSPLEIGRHQERILRPIGLANVLDETRASQRRPLSVLASAVLLLASAAILIALGVADLVRTGDFSLGYHSQYADVAGVIGTAALVAQLILIILTLRGSQLPRLVLMTILLVSITVGMLDHFGLFASPLGTSIPAMGLQIAALMMLSSNSSREYAVAARQLRKDARAAISGMTNRLG</sequence>
<feature type="transmembrane region" description="Helical" evidence="1">
    <location>
        <begin position="30"/>
        <end position="47"/>
    </location>
</feature>
<dbReference type="KEGG" id="mik:FOE78_13075"/>
<name>A0A516Q5T5_9ACTN</name>